<gene>
    <name evidence="2" type="ORF">PVL29_008324</name>
</gene>
<evidence type="ECO:0000313" key="3">
    <source>
        <dbReference type="Proteomes" id="UP001168098"/>
    </source>
</evidence>
<accession>A0AA38ZVD3</accession>
<comment type="caution">
    <text evidence="2">The sequence shown here is derived from an EMBL/GenBank/DDBJ whole genome shotgun (WGS) entry which is preliminary data.</text>
</comment>
<evidence type="ECO:0000313" key="2">
    <source>
        <dbReference type="EMBL" id="KAJ9696006.1"/>
    </source>
</evidence>
<keyword evidence="1" id="KW-0812">Transmembrane</keyword>
<sequence>MVTLRLTFCGFFFFFFFVFCVLCLCVFLDININMLVWLGVQIREADISRLSFAVELAEEFYGRLLNFNYVTVFCRLVKLFSNIASLCTIFFIAITNLFHIVSSNVMWQIE</sequence>
<name>A0AA38ZVD3_VITRO</name>
<protein>
    <submittedName>
        <fullName evidence="2">Uncharacterized protein</fullName>
    </submittedName>
</protein>
<keyword evidence="1" id="KW-1133">Transmembrane helix</keyword>
<feature type="transmembrane region" description="Helical" evidence="1">
    <location>
        <begin position="12"/>
        <end position="40"/>
    </location>
</feature>
<dbReference type="AlphaFoldDB" id="A0AA38ZVD3"/>
<reference evidence="2 3" key="1">
    <citation type="journal article" date="2023" name="BMC Biotechnol.">
        <title>Vitis rotundifolia cv Carlos genome sequencing.</title>
        <authorList>
            <person name="Huff M."/>
            <person name="Hulse-Kemp A."/>
            <person name="Scheffler B."/>
            <person name="Youngblood R."/>
            <person name="Simpson S."/>
            <person name="Babiker E."/>
            <person name="Staton M."/>
        </authorList>
    </citation>
    <scope>NUCLEOTIDE SEQUENCE [LARGE SCALE GENOMIC DNA]</scope>
    <source>
        <tissue evidence="2">Leaf</tissue>
    </source>
</reference>
<keyword evidence="1" id="KW-0472">Membrane</keyword>
<dbReference type="Proteomes" id="UP001168098">
    <property type="component" value="Unassembled WGS sequence"/>
</dbReference>
<organism evidence="2 3">
    <name type="scientific">Vitis rotundifolia</name>
    <name type="common">Muscadine grape</name>
    <dbReference type="NCBI Taxonomy" id="103349"/>
    <lineage>
        <taxon>Eukaryota</taxon>
        <taxon>Viridiplantae</taxon>
        <taxon>Streptophyta</taxon>
        <taxon>Embryophyta</taxon>
        <taxon>Tracheophyta</taxon>
        <taxon>Spermatophyta</taxon>
        <taxon>Magnoliopsida</taxon>
        <taxon>eudicotyledons</taxon>
        <taxon>Gunneridae</taxon>
        <taxon>Pentapetalae</taxon>
        <taxon>rosids</taxon>
        <taxon>Vitales</taxon>
        <taxon>Vitaceae</taxon>
        <taxon>Viteae</taxon>
        <taxon>Vitis</taxon>
    </lineage>
</organism>
<dbReference type="EMBL" id="JARBHA010000007">
    <property type="protein sequence ID" value="KAJ9696006.1"/>
    <property type="molecule type" value="Genomic_DNA"/>
</dbReference>
<evidence type="ECO:0000256" key="1">
    <source>
        <dbReference type="SAM" id="Phobius"/>
    </source>
</evidence>
<feature type="transmembrane region" description="Helical" evidence="1">
    <location>
        <begin position="79"/>
        <end position="101"/>
    </location>
</feature>
<keyword evidence="3" id="KW-1185">Reference proteome</keyword>
<proteinExistence type="predicted"/>